<keyword evidence="3" id="KW-1185">Reference proteome</keyword>
<feature type="non-terminal residue" evidence="2">
    <location>
        <position position="62"/>
    </location>
</feature>
<reference evidence="2" key="1">
    <citation type="submission" date="2020-08" db="EMBL/GenBank/DDBJ databases">
        <title>Multicomponent nature underlies the extraordinary mechanical properties of spider dragline silk.</title>
        <authorList>
            <person name="Kono N."/>
            <person name="Nakamura H."/>
            <person name="Mori M."/>
            <person name="Yoshida Y."/>
            <person name="Ohtoshi R."/>
            <person name="Malay A.D."/>
            <person name="Moran D.A.P."/>
            <person name="Tomita M."/>
            <person name="Numata K."/>
            <person name="Arakawa K."/>
        </authorList>
    </citation>
    <scope>NUCLEOTIDE SEQUENCE</scope>
</reference>
<evidence type="ECO:0000256" key="1">
    <source>
        <dbReference type="SAM" id="MobiDB-lite"/>
    </source>
</evidence>
<dbReference type="AlphaFoldDB" id="A0A8X6UDT1"/>
<name>A0A8X6UDT1_NEPPI</name>
<evidence type="ECO:0000313" key="2">
    <source>
        <dbReference type="EMBL" id="GFU08551.1"/>
    </source>
</evidence>
<feature type="region of interest" description="Disordered" evidence="1">
    <location>
        <begin position="1"/>
        <end position="62"/>
    </location>
</feature>
<dbReference type="Proteomes" id="UP000887013">
    <property type="component" value="Unassembled WGS sequence"/>
</dbReference>
<dbReference type="EMBL" id="BMAW01028676">
    <property type="protein sequence ID" value="GFU08551.1"/>
    <property type="molecule type" value="Genomic_DNA"/>
</dbReference>
<organism evidence="2 3">
    <name type="scientific">Nephila pilipes</name>
    <name type="common">Giant wood spider</name>
    <name type="synonym">Nephila maculata</name>
    <dbReference type="NCBI Taxonomy" id="299642"/>
    <lineage>
        <taxon>Eukaryota</taxon>
        <taxon>Metazoa</taxon>
        <taxon>Ecdysozoa</taxon>
        <taxon>Arthropoda</taxon>
        <taxon>Chelicerata</taxon>
        <taxon>Arachnida</taxon>
        <taxon>Araneae</taxon>
        <taxon>Araneomorphae</taxon>
        <taxon>Entelegynae</taxon>
        <taxon>Araneoidea</taxon>
        <taxon>Nephilidae</taxon>
        <taxon>Nephila</taxon>
    </lineage>
</organism>
<feature type="compositionally biased region" description="Basic and acidic residues" evidence="1">
    <location>
        <begin position="51"/>
        <end position="62"/>
    </location>
</feature>
<comment type="caution">
    <text evidence="2">The sequence shown here is derived from an EMBL/GenBank/DDBJ whole genome shotgun (WGS) entry which is preliminary data.</text>
</comment>
<protein>
    <submittedName>
        <fullName evidence="2">Uncharacterized protein</fullName>
    </submittedName>
</protein>
<gene>
    <name evidence="2" type="ORF">NPIL_315451</name>
</gene>
<accession>A0A8X6UDT1</accession>
<sequence length="62" mass="7018">MQQTRRDNQIKQTTTAEHAERNASKNAISCGSCKRLKPTPVELRTNPAETSHTDIKTQHQET</sequence>
<proteinExistence type="predicted"/>
<evidence type="ECO:0000313" key="3">
    <source>
        <dbReference type="Proteomes" id="UP000887013"/>
    </source>
</evidence>